<dbReference type="SUPFAM" id="SSF48108">
    <property type="entry name" value="Carbamoyl phosphate synthetase, large subunit connection domain"/>
    <property type="match status" value="1"/>
</dbReference>
<dbReference type="Gene3D" id="1.10.1030.10">
    <property type="entry name" value="Carbamoyl-phosphate synthetase, large subunit oligomerisation domain"/>
    <property type="match status" value="1"/>
</dbReference>
<name>A0A1F7IYX7_9BACT</name>
<feature type="domain" description="MGS-like" evidence="23">
    <location>
        <begin position="943"/>
        <end position="1094"/>
    </location>
</feature>
<dbReference type="InterPro" id="IPR011761">
    <property type="entry name" value="ATP-grasp"/>
</dbReference>
<dbReference type="InterPro" id="IPR011607">
    <property type="entry name" value="MGS-like_dom"/>
</dbReference>
<dbReference type="Pfam" id="PF02142">
    <property type="entry name" value="MGS"/>
    <property type="match status" value="1"/>
</dbReference>
<evidence type="ECO:0000256" key="9">
    <source>
        <dbReference type="ARBA" id="ARBA00022737"/>
    </source>
</evidence>
<dbReference type="InterPro" id="IPR036897">
    <property type="entry name" value="CarbamoylP_synth_lsu_oligo_sf"/>
</dbReference>
<keyword evidence="11 21" id="KW-0067">ATP-binding</keyword>
<comment type="caution">
    <text evidence="24">The sequence shown here is derived from an EMBL/GenBank/DDBJ whole genome shotgun (WGS) entry which is preliminary data.</text>
</comment>
<dbReference type="SMART" id="SM00851">
    <property type="entry name" value="MGS"/>
    <property type="match status" value="1"/>
</dbReference>
<dbReference type="GO" id="GO:0004088">
    <property type="term" value="F:carbamoyl-phosphate synthase (glutamine-hydrolyzing) activity"/>
    <property type="evidence" value="ECO:0007669"/>
    <property type="project" value="UniProtKB-EC"/>
</dbReference>
<evidence type="ECO:0000256" key="13">
    <source>
        <dbReference type="ARBA" id="ARBA00022975"/>
    </source>
</evidence>
<keyword evidence="8" id="KW-0479">Metal-binding</keyword>
<dbReference type="NCBIfam" id="NF009455">
    <property type="entry name" value="PRK12815.1"/>
    <property type="match status" value="1"/>
</dbReference>
<dbReference type="PROSITE" id="PS50975">
    <property type="entry name" value="ATP_GRASP"/>
    <property type="match status" value="2"/>
</dbReference>
<dbReference type="InterPro" id="IPR013815">
    <property type="entry name" value="ATP_grasp_subdomain_1"/>
</dbReference>
<gene>
    <name evidence="24" type="ORF">A3A93_03715</name>
</gene>
<dbReference type="InterPro" id="IPR005480">
    <property type="entry name" value="CPSase_lsu_oligo"/>
</dbReference>
<evidence type="ECO:0000256" key="16">
    <source>
        <dbReference type="ARBA" id="ARBA00047359"/>
    </source>
</evidence>
<evidence type="ECO:0000256" key="14">
    <source>
        <dbReference type="ARBA" id="ARBA00023211"/>
    </source>
</evidence>
<keyword evidence="13" id="KW-0665">Pyrimidine biosynthesis</keyword>
<evidence type="ECO:0000256" key="20">
    <source>
        <dbReference type="ARBA" id="ARBA00074189"/>
    </source>
</evidence>
<dbReference type="GO" id="GO:0005524">
    <property type="term" value="F:ATP binding"/>
    <property type="evidence" value="ECO:0007669"/>
    <property type="project" value="UniProtKB-UniRule"/>
</dbReference>
<dbReference type="PANTHER" id="PTHR11405:SF53">
    <property type="entry name" value="CARBAMOYL-PHOSPHATE SYNTHASE [AMMONIA], MITOCHONDRIAL"/>
    <property type="match status" value="1"/>
</dbReference>
<evidence type="ECO:0000256" key="8">
    <source>
        <dbReference type="ARBA" id="ARBA00022723"/>
    </source>
</evidence>
<dbReference type="AlphaFoldDB" id="A0A1F7IYX7"/>
<evidence type="ECO:0000256" key="5">
    <source>
        <dbReference type="ARBA" id="ARBA00022571"/>
    </source>
</evidence>
<evidence type="ECO:0000256" key="4">
    <source>
        <dbReference type="ARBA" id="ARBA00012738"/>
    </source>
</evidence>
<keyword evidence="9" id="KW-0677">Repeat</keyword>
<evidence type="ECO:0000259" key="22">
    <source>
        <dbReference type="PROSITE" id="PS50975"/>
    </source>
</evidence>
<dbReference type="Gene3D" id="3.30.1490.20">
    <property type="entry name" value="ATP-grasp fold, A domain"/>
    <property type="match status" value="1"/>
</dbReference>
<evidence type="ECO:0000256" key="6">
    <source>
        <dbReference type="ARBA" id="ARBA00022598"/>
    </source>
</evidence>
<evidence type="ECO:0000256" key="21">
    <source>
        <dbReference type="PROSITE-ProRule" id="PRU00409"/>
    </source>
</evidence>
<dbReference type="InterPro" id="IPR005483">
    <property type="entry name" value="CPSase_dom"/>
</dbReference>
<dbReference type="SUPFAM" id="SSF56059">
    <property type="entry name" value="Glutathione synthetase ATP-binding domain-like"/>
    <property type="match status" value="2"/>
</dbReference>
<dbReference type="GO" id="GO:0005737">
    <property type="term" value="C:cytoplasm"/>
    <property type="evidence" value="ECO:0007669"/>
    <property type="project" value="TreeGrafter"/>
</dbReference>
<dbReference type="FunFam" id="3.30.470.20:FF:000026">
    <property type="entry name" value="Carbamoyl-phosphate synthase large chain"/>
    <property type="match status" value="1"/>
</dbReference>
<dbReference type="GO" id="GO:0006221">
    <property type="term" value="P:pyrimidine nucleotide biosynthetic process"/>
    <property type="evidence" value="ECO:0007669"/>
    <property type="project" value="UniProtKB-KW"/>
</dbReference>
<dbReference type="GO" id="GO:0006526">
    <property type="term" value="P:L-arginine biosynthetic process"/>
    <property type="evidence" value="ECO:0007669"/>
    <property type="project" value="UniProtKB-KW"/>
</dbReference>
<comment type="catalytic activity">
    <reaction evidence="16">
        <text>hydrogencarbonate + NH4(+) + 2 ATP = carbamoyl phosphate + 2 ADP + phosphate + 2 H(+)</text>
        <dbReference type="Rhea" id="RHEA:18029"/>
        <dbReference type="ChEBI" id="CHEBI:15378"/>
        <dbReference type="ChEBI" id="CHEBI:17544"/>
        <dbReference type="ChEBI" id="CHEBI:28938"/>
        <dbReference type="ChEBI" id="CHEBI:30616"/>
        <dbReference type="ChEBI" id="CHEBI:43474"/>
        <dbReference type="ChEBI" id="CHEBI:58228"/>
        <dbReference type="ChEBI" id="CHEBI:456216"/>
        <dbReference type="EC" id="6.3.4.16"/>
    </reaction>
</comment>
<dbReference type="PROSITE" id="PS51855">
    <property type="entry name" value="MGS"/>
    <property type="match status" value="1"/>
</dbReference>
<sequence>MKKIKKVLILGSGALKIGQAGEFDYSGSQAIKALKEEGIKSVVINPNIATVQTSQFLADRVYFHPVTPYFVEKIILKEKPDGIFLSFGGQTALNCGVELYKSGVLKKNNVRVLGSPIESIILTEDRDEFAKHLKKIRQMTPISFAVTTEKSALDAAEKIGYPVMMRSAFALGGQGSGVVRNKEEMTLHAKEAFAFSPQILVEQYLHHYKEVEYEVVRDRDDNCVTVCNMENFDPLGIHTGESIVVAPSQTLTNFEYHTLRRASIDIVRSLGIIGECNIQFALNPNPKNKLNSEDTAPIEYAVIEVNARLSRSSALASKATGYPLAYVAAKLALGKRLWEIKNQVTQVTQSFFEPALDYVVVKFPRWDIEKFKGADERIGSSMKSVGEVMGIGRTFPEALQKAVRMLEIGVTSASSTKLLEDDKNDTDLNKIIADHIRRPTPKRLFAICYALYRNISIEELHKMTGITKWFLQELQKIVDVYKHLHNQKGSLTSLTTEDLIWFKRMGVTDSEIAKQFKTKEITVRAYRKKKNVTPAIFQIDTLAAEFPAKTNYLYTTYHGSHHDVKPLHKKGVIILGSGPYRIGSSVEFDWSCVSTAMRLSKYKKASIIINCNPETVSTDYDMSARLYFEELNLERVMDIYEFEKSFGLVVSVGGQTPNNLAHELHKYKLPLLGTSAVNIDRAEDRNIFSEVLDKLGIRQPRWVSATTEKQAIDFSKTVGFPVLVRPSYVLSGSAMNICETSEELSAFLQKASKVNTNHPVTVSKFWENASEIELDAVAQNGQIVLYALSEHLEQAGVHSGDATIIFPAQRVYLATAQKIIDAAKKLAKEYAITGPFNIQFLAREDTTVSVIEMNLRASRTFPLISKGSGYNFAFTVVDSFFGKAIKHKYEYPSYSVIKAPQFSFSRLTGADPILRVEMASTGEVGCFGPDVKAAFLTSMLAVGHVIPKKAVLLSVGNAYKEDFASYMQILHNLGYTLYTTEGTSSFLKHRLNIQTKSVPKGYQGGAQTVVDLIQNGIVDCVINIRDKKALKNGERIYKKEITDGFKIRRASADHNIPLITNIHAAKLFVSSLKYNNLNKLPIEPWDHYVPVVKN</sequence>
<evidence type="ECO:0000256" key="3">
    <source>
        <dbReference type="ARBA" id="ARBA00009799"/>
    </source>
</evidence>
<dbReference type="SMART" id="SM01096">
    <property type="entry name" value="CPSase_L_D3"/>
    <property type="match status" value="1"/>
</dbReference>
<dbReference type="PRINTS" id="PR00098">
    <property type="entry name" value="CPSASE"/>
</dbReference>
<evidence type="ECO:0000256" key="1">
    <source>
        <dbReference type="ARBA" id="ARBA00001936"/>
    </source>
</evidence>
<comment type="catalytic activity">
    <reaction evidence="17">
        <text>hydrogencarbonate + L-glutamine + 2 ATP + H2O = carbamoyl phosphate + L-glutamate + 2 ADP + phosphate + 2 H(+)</text>
        <dbReference type="Rhea" id="RHEA:18633"/>
        <dbReference type="ChEBI" id="CHEBI:15377"/>
        <dbReference type="ChEBI" id="CHEBI:15378"/>
        <dbReference type="ChEBI" id="CHEBI:17544"/>
        <dbReference type="ChEBI" id="CHEBI:29985"/>
        <dbReference type="ChEBI" id="CHEBI:30616"/>
        <dbReference type="ChEBI" id="CHEBI:43474"/>
        <dbReference type="ChEBI" id="CHEBI:58228"/>
        <dbReference type="ChEBI" id="CHEBI:58359"/>
        <dbReference type="ChEBI" id="CHEBI:456216"/>
        <dbReference type="EC" id="6.3.5.5"/>
    </reaction>
</comment>
<evidence type="ECO:0000313" key="24">
    <source>
        <dbReference type="EMBL" id="OGK48541.1"/>
    </source>
</evidence>
<evidence type="ECO:0000256" key="10">
    <source>
        <dbReference type="ARBA" id="ARBA00022741"/>
    </source>
</evidence>
<dbReference type="PROSITE" id="PS00866">
    <property type="entry name" value="CPSASE_1"/>
    <property type="match status" value="2"/>
</dbReference>
<dbReference type="PROSITE" id="PS00867">
    <property type="entry name" value="CPSASE_2"/>
    <property type="match status" value="2"/>
</dbReference>
<evidence type="ECO:0000256" key="15">
    <source>
        <dbReference type="ARBA" id="ARBA00044063"/>
    </source>
</evidence>
<evidence type="ECO:0000256" key="12">
    <source>
        <dbReference type="ARBA" id="ARBA00022842"/>
    </source>
</evidence>
<dbReference type="EC" id="6.3.5.5" evidence="4"/>
<evidence type="ECO:0000313" key="25">
    <source>
        <dbReference type="Proteomes" id="UP000177141"/>
    </source>
</evidence>
<evidence type="ECO:0000256" key="19">
    <source>
        <dbReference type="ARBA" id="ARBA00069524"/>
    </source>
</evidence>
<dbReference type="GO" id="GO:0006541">
    <property type="term" value="P:glutamine metabolic process"/>
    <property type="evidence" value="ECO:0007669"/>
    <property type="project" value="TreeGrafter"/>
</dbReference>
<keyword evidence="12" id="KW-0460">Magnesium</keyword>
<dbReference type="GO" id="GO:0004087">
    <property type="term" value="F:carbamoyl-phosphate synthase (ammonia) activity"/>
    <property type="evidence" value="ECO:0007669"/>
    <property type="project" value="UniProtKB-EC"/>
</dbReference>
<evidence type="ECO:0000256" key="18">
    <source>
        <dbReference type="ARBA" id="ARBA00060037"/>
    </source>
</evidence>
<dbReference type="Pfam" id="PF02787">
    <property type="entry name" value="CPSase_L_D3"/>
    <property type="match status" value="1"/>
</dbReference>
<dbReference type="GO" id="GO:0046872">
    <property type="term" value="F:metal ion binding"/>
    <property type="evidence" value="ECO:0007669"/>
    <property type="project" value="UniProtKB-KW"/>
</dbReference>
<dbReference type="EMBL" id="MGAL01000014">
    <property type="protein sequence ID" value="OGK48541.1"/>
    <property type="molecule type" value="Genomic_DNA"/>
</dbReference>
<keyword evidence="6" id="KW-0436">Ligase</keyword>
<dbReference type="Pfam" id="PF02786">
    <property type="entry name" value="CPSase_L_D2"/>
    <property type="match status" value="2"/>
</dbReference>
<comment type="function">
    <text evidence="18">Small subunit of the glutamine-dependent carbamoyl phosphate synthetase (CPSase). CPSase catalyzes the formation of carbamoyl phosphate from the ammonia moiety of glutamine, carbonate, and phosphate donated by ATP, constituting the first step of the biosynthetic pathway leading to pyrimidine nucleotides. The large subunit (synthetase) binds the substrates ammonia (free or transferred from glutamine from the small subunit), hydrogencarbonate and ATP and carries out an ATP-coupled ligase reaction, activating hydrogencarbonate by forming carboxy phosphate which reacts with ammonia to form carbamoyl phosphate.</text>
</comment>
<dbReference type="FunFam" id="3.30.470.20:FF:000001">
    <property type="entry name" value="Carbamoyl-phosphate synthase large chain"/>
    <property type="match status" value="1"/>
</dbReference>
<dbReference type="InterPro" id="IPR006275">
    <property type="entry name" value="CPSase_lsu"/>
</dbReference>
<keyword evidence="7" id="KW-0028">Amino-acid biosynthesis</keyword>
<dbReference type="FunFam" id="3.40.50.20:FF:000002">
    <property type="entry name" value="Carbamoyl-phosphate synthase large chain"/>
    <property type="match status" value="1"/>
</dbReference>
<comment type="pathway">
    <text evidence="2">Amino-acid biosynthesis; L-arginine biosynthesis; carbamoyl phosphate from bicarbonate: step 1/1.</text>
</comment>
<dbReference type="Gene3D" id="3.40.50.1380">
    <property type="entry name" value="Methylglyoxal synthase-like domain"/>
    <property type="match status" value="1"/>
</dbReference>
<comment type="cofactor">
    <cofactor evidence="1">
        <name>Mn(2+)</name>
        <dbReference type="ChEBI" id="CHEBI:29035"/>
    </cofactor>
</comment>
<dbReference type="InterPro" id="IPR016185">
    <property type="entry name" value="PreATP-grasp_dom_sf"/>
</dbReference>
<proteinExistence type="inferred from homology"/>
<keyword evidence="10 21" id="KW-0547">Nucleotide-binding</keyword>
<dbReference type="InterPro" id="IPR058047">
    <property type="entry name" value="CPSase_preATP-grasp"/>
</dbReference>
<evidence type="ECO:0000256" key="2">
    <source>
        <dbReference type="ARBA" id="ARBA00005077"/>
    </source>
</evidence>
<dbReference type="FunFam" id="1.10.1030.10:FF:000002">
    <property type="entry name" value="Carbamoyl-phosphate synthase large chain"/>
    <property type="match status" value="1"/>
</dbReference>
<reference evidence="24 25" key="1">
    <citation type="journal article" date="2016" name="Nat. Commun.">
        <title>Thousands of microbial genomes shed light on interconnected biogeochemical processes in an aquifer system.</title>
        <authorList>
            <person name="Anantharaman K."/>
            <person name="Brown C.T."/>
            <person name="Hug L.A."/>
            <person name="Sharon I."/>
            <person name="Castelle C.J."/>
            <person name="Probst A.J."/>
            <person name="Thomas B.C."/>
            <person name="Singh A."/>
            <person name="Wilkins M.J."/>
            <person name="Karaoz U."/>
            <person name="Brodie E.L."/>
            <person name="Williams K.H."/>
            <person name="Hubbard S.S."/>
            <person name="Banfield J.F."/>
        </authorList>
    </citation>
    <scope>NUCLEOTIDE SEQUENCE [LARGE SCALE GENOMIC DNA]</scope>
</reference>
<dbReference type="Proteomes" id="UP000177141">
    <property type="component" value="Unassembled WGS sequence"/>
</dbReference>
<dbReference type="InterPro" id="IPR005479">
    <property type="entry name" value="CPAse_ATP-bd"/>
</dbReference>
<organism evidence="24 25">
    <name type="scientific">Candidatus Roizmanbacteria bacterium RIFCSPLOWO2_01_FULL_38_12</name>
    <dbReference type="NCBI Taxonomy" id="1802061"/>
    <lineage>
        <taxon>Bacteria</taxon>
        <taxon>Candidatus Roizmaniibacteriota</taxon>
    </lineage>
</organism>
<dbReference type="Pfam" id="PF25596">
    <property type="entry name" value="CPSase_L_D1"/>
    <property type="match status" value="2"/>
</dbReference>
<dbReference type="InterPro" id="IPR036914">
    <property type="entry name" value="MGS-like_dom_sf"/>
</dbReference>
<accession>A0A1F7IYX7</accession>
<dbReference type="NCBIfam" id="TIGR01369">
    <property type="entry name" value="CPSaseII_lrg"/>
    <property type="match status" value="1"/>
</dbReference>
<dbReference type="SUPFAM" id="SSF52335">
    <property type="entry name" value="Methylglyoxal synthase-like"/>
    <property type="match status" value="1"/>
</dbReference>
<dbReference type="STRING" id="1802061.A3A93_03715"/>
<dbReference type="FunFam" id="3.30.1490.20:FF:000001">
    <property type="entry name" value="Carbamoyl-phosphate synthase large chain"/>
    <property type="match status" value="1"/>
</dbReference>
<dbReference type="Gene3D" id="3.30.470.20">
    <property type="entry name" value="ATP-grasp fold, B domain"/>
    <property type="match status" value="2"/>
</dbReference>
<keyword evidence="5" id="KW-0055">Arginine biosynthesis</keyword>
<comment type="similarity">
    <text evidence="3">Belongs to the CarB family.</text>
</comment>
<evidence type="ECO:0000256" key="11">
    <source>
        <dbReference type="ARBA" id="ARBA00022840"/>
    </source>
</evidence>
<dbReference type="FunFam" id="3.40.50.20:FF:000001">
    <property type="entry name" value="Carbamoyl-phosphate synthase large chain"/>
    <property type="match status" value="1"/>
</dbReference>
<dbReference type="NCBIfam" id="NF003671">
    <property type="entry name" value="PRK05294.1"/>
    <property type="match status" value="1"/>
</dbReference>
<dbReference type="PANTHER" id="PTHR11405">
    <property type="entry name" value="CARBAMOYLTRANSFERASE FAMILY MEMBER"/>
    <property type="match status" value="1"/>
</dbReference>
<feature type="domain" description="ATP-grasp" evidence="22">
    <location>
        <begin position="130"/>
        <end position="333"/>
    </location>
</feature>
<evidence type="ECO:0000256" key="7">
    <source>
        <dbReference type="ARBA" id="ARBA00022605"/>
    </source>
</evidence>
<dbReference type="SUPFAM" id="SSF52440">
    <property type="entry name" value="PreATP-grasp domain"/>
    <property type="match status" value="2"/>
</dbReference>
<feature type="domain" description="ATP-grasp" evidence="22">
    <location>
        <begin position="689"/>
        <end position="881"/>
    </location>
</feature>
<keyword evidence="14" id="KW-0464">Manganese</keyword>
<protein>
    <recommendedName>
        <fullName evidence="20">Carbamoyl phosphate synthase arginine-specific large chain</fullName>
        <ecNumber evidence="15">6.3.4.16</ecNumber>
        <ecNumber evidence="4">6.3.5.5</ecNumber>
    </recommendedName>
    <alternativeName>
        <fullName evidence="19">Carbamoyl phosphate synthase pyrimidine-specific large chain</fullName>
    </alternativeName>
</protein>
<dbReference type="Gene3D" id="3.40.50.20">
    <property type="match status" value="2"/>
</dbReference>
<dbReference type="EC" id="6.3.4.16" evidence="15"/>
<evidence type="ECO:0000256" key="17">
    <source>
        <dbReference type="ARBA" id="ARBA00048816"/>
    </source>
</evidence>
<evidence type="ECO:0000259" key="23">
    <source>
        <dbReference type="PROSITE" id="PS51855"/>
    </source>
</evidence>